<evidence type="ECO:0000313" key="3">
    <source>
        <dbReference type="Proteomes" id="UP001428341"/>
    </source>
</evidence>
<feature type="transmembrane region" description="Helical" evidence="1">
    <location>
        <begin position="57"/>
        <end position="79"/>
    </location>
</feature>
<dbReference type="Proteomes" id="UP001428341">
    <property type="component" value="Unassembled WGS sequence"/>
</dbReference>
<keyword evidence="3" id="KW-1185">Reference proteome</keyword>
<accession>A0AAP0QAD9</accession>
<reference evidence="2 3" key="1">
    <citation type="submission" date="2024-05" db="EMBL/GenBank/DDBJ databases">
        <title>Haplotype-resolved chromosome-level genome assembly of Huyou (Citrus changshanensis).</title>
        <authorList>
            <person name="Miao C."/>
            <person name="Chen W."/>
            <person name="Wu Y."/>
            <person name="Wang L."/>
            <person name="Zhao S."/>
            <person name="Grierson D."/>
            <person name="Xu C."/>
            <person name="Chen K."/>
        </authorList>
    </citation>
    <scope>NUCLEOTIDE SEQUENCE [LARGE SCALE GENOMIC DNA]</scope>
    <source>
        <strain evidence="2">01-14</strain>
        <tissue evidence="2">Leaf</tissue>
    </source>
</reference>
<feature type="transmembrane region" description="Helical" evidence="1">
    <location>
        <begin position="139"/>
        <end position="164"/>
    </location>
</feature>
<protein>
    <submittedName>
        <fullName evidence="2">Uncharacterized protein</fullName>
    </submittedName>
</protein>
<keyword evidence="1" id="KW-0812">Transmembrane</keyword>
<gene>
    <name evidence="2" type="ORF">WN944_024145</name>
</gene>
<organism evidence="2 3">
    <name type="scientific">Citrus x changshan-huyou</name>
    <dbReference type="NCBI Taxonomy" id="2935761"/>
    <lineage>
        <taxon>Eukaryota</taxon>
        <taxon>Viridiplantae</taxon>
        <taxon>Streptophyta</taxon>
        <taxon>Embryophyta</taxon>
        <taxon>Tracheophyta</taxon>
        <taxon>Spermatophyta</taxon>
        <taxon>Magnoliopsida</taxon>
        <taxon>eudicotyledons</taxon>
        <taxon>Gunneridae</taxon>
        <taxon>Pentapetalae</taxon>
        <taxon>rosids</taxon>
        <taxon>malvids</taxon>
        <taxon>Sapindales</taxon>
        <taxon>Rutaceae</taxon>
        <taxon>Aurantioideae</taxon>
        <taxon>Citrus</taxon>
    </lineage>
</organism>
<name>A0AAP0QAD9_9ROSI</name>
<feature type="transmembrane region" description="Helical" evidence="1">
    <location>
        <begin position="21"/>
        <end position="45"/>
    </location>
</feature>
<evidence type="ECO:0000256" key="1">
    <source>
        <dbReference type="SAM" id="Phobius"/>
    </source>
</evidence>
<comment type="caution">
    <text evidence="2">The sequence shown here is derived from an EMBL/GenBank/DDBJ whole genome shotgun (WGS) entry which is preliminary data.</text>
</comment>
<sequence length="185" mass="21149">MDSTKQQPLLSMKLSLDWRSLGIGFIIYIVNMTVGVTGAVLYTIFSETNNSFGTEKKAFIAICYVAFECFMMLILFLLAKEDWKKLFILPHQVHSKAEDCRIHYIPDHIVWQSIAILFVNYFHLAVEHRVYKTAGGNPAFIFANSLIFAIIFGSLQSVGLYYLVFTSDADSVDLIRKRILNQHLI</sequence>
<dbReference type="AlphaFoldDB" id="A0AAP0QAD9"/>
<keyword evidence="1" id="KW-0472">Membrane</keyword>
<proteinExistence type="predicted"/>
<evidence type="ECO:0000313" key="2">
    <source>
        <dbReference type="EMBL" id="KAK9181008.1"/>
    </source>
</evidence>
<keyword evidence="1" id="KW-1133">Transmembrane helix</keyword>
<dbReference type="EMBL" id="JBCGBO010000024">
    <property type="protein sequence ID" value="KAK9181008.1"/>
    <property type="molecule type" value="Genomic_DNA"/>
</dbReference>